<dbReference type="InterPro" id="IPR013217">
    <property type="entry name" value="Methyltransf_12"/>
</dbReference>
<dbReference type="Pfam" id="PF08242">
    <property type="entry name" value="Methyltransf_12"/>
    <property type="match status" value="1"/>
</dbReference>
<protein>
    <submittedName>
        <fullName evidence="2">Methyltransferase</fullName>
    </submittedName>
</protein>
<dbReference type="PATRIC" id="fig|344882.3.peg.1443"/>
<reference evidence="2 3" key="1">
    <citation type="submission" date="2015-05" db="EMBL/GenBank/DDBJ databases">
        <title>Genome sequencing and analysis of members of genus Stenotrophomonas.</title>
        <authorList>
            <person name="Patil P.P."/>
            <person name="Midha S."/>
            <person name="Patil P.B."/>
        </authorList>
    </citation>
    <scope>NUCLEOTIDE SEQUENCE [LARGE SCALE GENOMIC DNA]</scope>
    <source>
        <strain evidence="2 3">DSM 21858</strain>
    </source>
</reference>
<name>A0A0R0CPV3_9GAMM</name>
<keyword evidence="2" id="KW-0808">Transferase</keyword>
<dbReference type="AlphaFoldDB" id="A0A0R0CPV3"/>
<sequence length="198" mass="22592">MTKIYDAEYFQHWYRQQDIGGPQRLARKVALAVATAEYYLERPIRSVLDIGCGEGAWRAPLRKLRPKVQYLGFDSSEYAVQRYGRSRDLHFARFGDFEYLRPCPPVDLLVCADVLHYIPNAELKRGLRGVSELCGGVAFLELFTAQDEYVGDHAGFQPRTARWYRQQFGAQGLVPLGSHCWLPRALAEQLAALEIPAR</sequence>
<dbReference type="OrthoDB" id="9801609at2"/>
<comment type="caution">
    <text evidence="2">The sequence shown here is derived from an EMBL/GenBank/DDBJ whole genome shotgun (WGS) entry which is preliminary data.</text>
</comment>
<dbReference type="Proteomes" id="UP000052052">
    <property type="component" value="Unassembled WGS sequence"/>
</dbReference>
<proteinExistence type="predicted"/>
<dbReference type="RefSeq" id="WP_057660603.1">
    <property type="nucleotide sequence ID" value="NZ_LDJL01000018.1"/>
</dbReference>
<dbReference type="SUPFAM" id="SSF53335">
    <property type="entry name" value="S-adenosyl-L-methionine-dependent methyltransferases"/>
    <property type="match status" value="1"/>
</dbReference>
<dbReference type="InterPro" id="IPR029063">
    <property type="entry name" value="SAM-dependent_MTases_sf"/>
</dbReference>
<dbReference type="CDD" id="cd02440">
    <property type="entry name" value="AdoMet_MTases"/>
    <property type="match status" value="1"/>
</dbReference>
<evidence type="ECO:0000313" key="2">
    <source>
        <dbReference type="EMBL" id="KRG67902.1"/>
    </source>
</evidence>
<dbReference type="GO" id="GO:0032259">
    <property type="term" value="P:methylation"/>
    <property type="evidence" value="ECO:0007669"/>
    <property type="project" value="UniProtKB-KW"/>
</dbReference>
<keyword evidence="3" id="KW-1185">Reference proteome</keyword>
<accession>A0A0R0CPV3</accession>
<dbReference type="EMBL" id="LDJL01000018">
    <property type="protein sequence ID" value="KRG67902.1"/>
    <property type="molecule type" value="Genomic_DNA"/>
</dbReference>
<keyword evidence="2" id="KW-0489">Methyltransferase</keyword>
<evidence type="ECO:0000259" key="1">
    <source>
        <dbReference type="Pfam" id="PF08242"/>
    </source>
</evidence>
<dbReference type="STRING" id="344882.ABB29_15305"/>
<evidence type="ECO:0000313" key="3">
    <source>
        <dbReference type="Proteomes" id="UP000052052"/>
    </source>
</evidence>
<dbReference type="GO" id="GO:0008168">
    <property type="term" value="F:methyltransferase activity"/>
    <property type="evidence" value="ECO:0007669"/>
    <property type="project" value="UniProtKB-KW"/>
</dbReference>
<gene>
    <name evidence="2" type="ORF">ABB29_15305</name>
</gene>
<feature type="domain" description="Methyltransferase type 12" evidence="1">
    <location>
        <begin position="48"/>
        <end position="134"/>
    </location>
</feature>
<organism evidence="2 3">
    <name type="scientific">Pseudoxanthomonas dokdonensis</name>
    <dbReference type="NCBI Taxonomy" id="344882"/>
    <lineage>
        <taxon>Bacteria</taxon>
        <taxon>Pseudomonadati</taxon>
        <taxon>Pseudomonadota</taxon>
        <taxon>Gammaproteobacteria</taxon>
        <taxon>Lysobacterales</taxon>
        <taxon>Lysobacteraceae</taxon>
        <taxon>Pseudoxanthomonas</taxon>
    </lineage>
</organism>
<dbReference type="Gene3D" id="3.40.50.150">
    <property type="entry name" value="Vaccinia Virus protein VP39"/>
    <property type="match status" value="1"/>
</dbReference>